<protein>
    <submittedName>
        <fullName evidence="2">DUF2189 domain-containing protein</fullName>
    </submittedName>
</protein>
<dbReference type="InterPro" id="IPR018692">
    <property type="entry name" value="DUF2189"/>
</dbReference>
<reference evidence="2 3" key="1">
    <citation type="submission" date="2019-07" db="EMBL/GenBank/DDBJ databases">
        <title>Aquicoccus porphyridii gen. nov., sp. nov., isolated from a small marine red alga, Porphyridium marinum.</title>
        <authorList>
            <person name="Liu L."/>
        </authorList>
    </citation>
    <scope>NUCLEOTIDE SEQUENCE [LARGE SCALE GENOMIC DNA]</scope>
    <source>
        <strain evidence="2 3">L1 8-17</strain>
    </source>
</reference>
<dbReference type="EMBL" id="VINQ01000017">
    <property type="protein sequence ID" value="KAA0910299.1"/>
    <property type="molecule type" value="Genomic_DNA"/>
</dbReference>
<feature type="transmembrane region" description="Helical" evidence="1">
    <location>
        <begin position="92"/>
        <end position="113"/>
    </location>
</feature>
<dbReference type="Pfam" id="PF09955">
    <property type="entry name" value="DUF2189"/>
    <property type="match status" value="1"/>
</dbReference>
<accession>A0A5A9YZK0</accession>
<evidence type="ECO:0000313" key="2">
    <source>
        <dbReference type="EMBL" id="KAA0910299.1"/>
    </source>
</evidence>
<feature type="transmembrane region" description="Helical" evidence="1">
    <location>
        <begin position="190"/>
        <end position="215"/>
    </location>
</feature>
<keyword evidence="1" id="KW-1133">Transmembrane helix</keyword>
<dbReference type="RefSeq" id="WP_111364800.1">
    <property type="nucleotide sequence ID" value="NZ_VINQ01000017.1"/>
</dbReference>
<keyword evidence="1" id="KW-0472">Membrane</keyword>
<evidence type="ECO:0000313" key="3">
    <source>
        <dbReference type="Proteomes" id="UP000325291"/>
    </source>
</evidence>
<feature type="transmembrane region" description="Helical" evidence="1">
    <location>
        <begin position="243"/>
        <end position="272"/>
    </location>
</feature>
<name>A0A5A9YZK0_9RHOB</name>
<gene>
    <name evidence="2" type="ORF">FLO80_17625</name>
</gene>
<dbReference type="Proteomes" id="UP000325291">
    <property type="component" value="Unassembled WGS sequence"/>
</dbReference>
<dbReference type="AlphaFoldDB" id="A0A5A9YZK0"/>
<feature type="transmembrane region" description="Helical" evidence="1">
    <location>
        <begin position="142"/>
        <end position="164"/>
    </location>
</feature>
<organism evidence="2 3">
    <name type="scientific">Aquicoccus porphyridii</name>
    <dbReference type="NCBI Taxonomy" id="1852029"/>
    <lineage>
        <taxon>Bacteria</taxon>
        <taxon>Pseudomonadati</taxon>
        <taxon>Pseudomonadota</taxon>
        <taxon>Alphaproteobacteria</taxon>
        <taxon>Rhodobacterales</taxon>
        <taxon>Paracoccaceae</taxon>
        <taxon>Aquicoccus</taxon>
    </lineage>
</organism>
<comment type="caution">
    <text evidence="2">The sequence shown here is derived from an EMBL/GenBank/DDBJ whole genome shotgun (WGS) entry which is preliminary data.</text>
</comment>
<sequence length="288" mass="30716">MVQTIGNPASWGARQVRGAGHALAEMTRSLGSDPAADLPEVNRITLDDIRTALRLGARDAARFRSDVAALLLIYPVLGLALAYVAFQQSLIHLIFPLAAGFALIGPVAAILFYELSRQSETDQPVTWPAALGHLRRTAIAPVIVLGLYLFAIFLVWMAAAYGIYQATLGPIQPETHLAFLQAVLTTPAGWTMIVIGFGVGFVFAALVLVTAAFSFPMLIDRAPGLPVAVATSLRVARQNPLTVAAWGLTVAILLALGSLPFFLGLILVLPWLGHATWHLYRLAVPPAG</sequence>
<keyword evidence="3" id="KW-1185">Reference proteome</keyword>
<keyword evidence="1" id="KW-0812">Transmembrane</keyword>
<proteinExistence type="predicted"/>
<feature type="transmembrane region" description="Helical" evidence="1">
    <location>
        <begin position="67"/>
        <end position="86"/>
    </location>
</feature>
<evidence type="ECO:0000256" key="1">
    <source>
        <dbReference type="SAM" id="Phobius"/>
    </source>
</evidence>